<dbReference type="HOGENOM" id="CLU_2264482_0_0_1"/>
<evidence type="ECO:0000313" key="1">
    <source>
        <dbReference type="EMBL" id="EOB13109.1"/>
    </source>
</evidence>
<keyword evidence="2" id="KW-1185">Reference proteome</keyword>
<name>R0M526_NOSB1</name>
<proteinExistence type="predicted"/>
<protein>
    <submittedName>
        <fullName evidence="1">Uncharacterized protein</fullName>
    </submittedName>
</protein>
<evidence type="ECO:0000313" key="2">
    <source>
        <dbReference type="Proteomes" id="UP000016927"/>
    </source>
</evidence>
<dbReference type="EMBL" id="KB909084">
    <property type="protein sequence ID" value="EOB13109.1"/>
    <property type="molecule type" value="Genomic_DNA"/>
</dbReference>
<dbReference type="Proteomes" id="UP000016927">
    <property type="component" value="Unassembled WGS sequence"/>
</dbReference>
<accession>R0M526</accession>
<organism evidence="1 2">
    <name type="scientific">Nosema bombycis (strain CQ1 / CVCC 102059)</name>
    <name type="common">Microsporidian parasite</name>
    <name type="synonym">Pebrine of silkworm</name>
    <dbReference type="NCBI Taxonomy" id="578461"/>
    <lineage>
        <taxon>Eukaryota</taxon>
        <taxon>Fungi</taxon>
        <taxon>Fungi incertae sedis</taxon>
        <taxon>Microsporidia</taxon>
        <taxon>Nosematidae</taxon>
        <taxon>Nosema</taxon>
    </lineage>
</organism>
<sequence>MQSGLHPVRQAHEFTALVQTGRSTGPDYELCLWEGDHFAATDLIAYLDGELLIADHLAAMEPSVQVYPFGDMSLSFDTWTLNQELHTTRMVQRYPKAESSPGE</sequence>
<gene>
    <name evidence="1" type="ORF">NBO_176g0001</name>
</gene>
<reference evidence="1 2" key="1">
    <citation type="journal article" date="2013" name="BMC Genomics">
        <title>Comparative genomics of parasitic silkworm microsporidia reveal an association between genome expansion and host adaptation.</title>
        <authorList>
            <person name="Pan G."/>
            <person name="Xu J."/>
            <person name="Li T."/>
            <person name="Xia Q."/>
            <person name="Liu S.L."/>
            <person name="Zhang G."/>
            <person name="Li S."/>
            <person name="Li C."/>
            <person name="Liu H."/>
            <person name="Yang L."/>
            <person name="Liu T."/>
            <person name="Zhang X."/>
            <person name="Wu Z."/>
            <person name="Fan W."/>
            <person name="Dang X."/>
            <person name="Xiang H."/>
            <person name="Tao M."/>
            <person name="Li Y."/>
            <person name="Hu J."/>
            <person name="Li Z."/>
            <person name="Lin L."/>
            <person name="Luo J."/>
            <person name="Geng L."/>
            <person name="Wang L."/>
            <person name="Long M."/>
            <person name="Wan Y."/>
            <person name="He N."/>
            <person name="Zhang Z."/>
            <person name="Lu C."/>
            <person name="Keeling P.J."/>
            <person name="Wang J."/>
            <person name="Xiang Z."/>
            <person name="Zhou Z."/>
        </authorList>
    </citation>
    <scope>NUCLEOTIDE SEQUENCE [LARGE SCALE GENOMIC DNA]</scope>
    <source>
        <strain evidence="2">CQ1 / CVCC 102059</strain>
    </source>
</reference>
<dbReference type="VEuPathDB" id="MicrosporidiaDB:NBO_176g0001"/>
<dbReference type="AlphaFoldDB" id="R0M526"/>